<dbReference type="CDD" id="cd03221">
    <property type="entry name" value="ABCF_EF-3"/>
    <property type="match status" value="2"/>
</dbReference>
<keyword evidence="5" id="KW-1185">Reference proteome</keyword>
<dbReference type="InterPro" id="IPR027417">
    <property type="entry name" value="P-loop_NTPase"/>
</dbReference>
<dbReference type="GO" id="GO:0005524">
    <property type="term" value="F:ATP binding"/>
    <property type="evidence" value="ECO:0007669"/>
    <property type="project" value="UniProtKB-KW"/>
</dbReference>
<dbReference type="RefSeq" id="WP_209458646.1">
    <property type="nucleotide sequence ID" value="NZ_JAGGKC010000005.1"/>
</dbReference>
<dbReference type="SUPFAM" id="SSF52540">
    <property type="entry name" value="P-loop containing nucleoside triphosphate hydrolases"/>
    <property type="match status" value="2"/>
</dbReference>
<dbReference type="InterPro" id="IPR017871">
    <property type="entry name" value="ABC_transporter-like_CS"/>
</dbReference>
<comment type="caution">
    <text evidence="4">The sequence shown here is derived from an EMBL/GenBank/DDBJ whole genome shotgun (WGS) entry which is preliminary data.</text>
</comment>
<dbReference type="InterPro" id="IPR003439">
    <property type="entry name" value="ABC_transporter-like_ATP-bd"/>
</dbReference>
<feature type="domain" description="ABC transporter" evidence="3">
    <location>
        <begin position="4"/>
        <end position="213"/>
    </location>
</feature>
<dbReference type="InterPro" id="IPR051309">
    <property type="entry name" value="ABCF_ATPase"/>
</dbReference>
<dbReference type="PROSITE" id="PS50893">
    <property type="entry name" value="ABC_TRANSPORTER_2"/>
    <property type="match status" value="2"/>
</dbReference>
<evidence type="ECO:0000313" key="5">
    <source>
        <dbReference type="Proteomes" id="UP001519271"/>
    </source>
</evidence>
<dbReference type="EMBL" id="JAGGKC010000005">
    <property type="protein sequence ID" value="MBP1918412.1"/>
    <property type="molecule type" value="Genomic_DNA"/>
</dbReference>
<dbReference type="PROSITE" id="PS00211">
    <property type="entry name" value="ABC_TRANSPORTER_1"/>
    <property type="match status" value="2"/>
</dbReference>
<dbReference type="PANTHER" id="PTHR42855">
    <property type="entry name" value="ABC TRANSPORTER ATP-BINDING SUBUNIT"/>
    <property type="match status" value="1"/>
</dbReference>
<dbReference type="InterPro" id="IPR003593">
    <property type="entry name" value="AAA+_ATPase"/>
</dbReference>
<sequence>MSQITITDLTFAYEGSYDNIFENVDLRLDTDWRLGLTGRNGRGKTTFLRLLQGLYEYSGNISSCVSFEYFPYVVENMKQMTLDVINGINAEFSHWELIRELNLLSVDEDVLYRPFSTLSSGERTKVLLAAMFLKETSFLLIDEPTDHLDLEGRKIVSEYLSSKKGFILVSHDRAFLDNCIDHILSINRTGIELRKGNFTTWWNEKEIRDRMEADDNERLKKEIGRLKDSARRTSDWSDKVEKTKIGTRNSGSKPDKGYIGHMAAKMMKRSKSIEARKNLAIEDKSKLFKDTERTYSLKISQLYFHSERLVSLEDISISYGDRTILSGIGFEIRTGDRIALTGRNGSGKSSLLKLICGEDISHAGTLWKGADLKVSFVSQDTSHLHGSIRDHCIQKDIDEALFRAILQKLGFEKAQFEKDIEDCSSGQKKKVLIAGSLCEKAHLHVWDEPLNFIDVFSRIQIEQLLLEYEPTIIFVEHDSAFCEAVATRTISLS</sequence>
<keyword evidence="2 4" id="KW-0067">ATP-binding</keyword>
<reference evidence="4 5" key="1">
    <citation type="submission" date="2021-03" db="EMBL/GenBank/DDBJ databases">
        <title>Genomic Encyclopedia of Type Strains, Phase IV (KMG-IV): sequencing the most valuable type-strain genomes for metagenomic binning, comparative biology and taxonomic classification.</title>
        <authorList>
            <person name="Goeker M."/>
        </authorList>
    </citation>
    <scope>NUCLEOTIDE SEQUENCE [LARGE SCALE GENOMIC DNA]</scope>
    <source>
        <strain evidence="4 5">DSM 6139</strain>
    </source>
</reference>
<dbReference type="SMART" id="SM00382">
    <property type="entry name" value="AAA"/>
    <property type="match status" value="2"/>
</dbReference>
<accession>A0ABS4G1J3</accession>
<dbReference type="PANTHER" id="PTHR42855:SF2">
    <property type="entry name" value="DRUG RESISTANCE ABC TRANSPORTER,ATP-BINDING PROTEIN"/>
    <property type="match status" value="1"/>
</dbReference>
<evidence type="ECO:0000256" key="1">
    <source>
        <dbReference type="ARBA" id="ARBA00022741"/>
    </source>
</evidence>
<dbReference type="Gene3D" id="3.40.50.300">
    <property type="entry name" value="P-loop containing nucleotide triphosphate hydrolases"/>
    <property type="match status" value="2"/>
</dbReference>
<proteinExistence type="predicted"/>
<protein>
    <submittedName>
        <fullName evidence="4">Lincosamide and streptogramin A transport system ATP-binding/permease protein</fullName>
    </submittedName>
</protein>
<dbReference type="Pfam" id="PF00005">
    <property type="entry name" value="ABC_tran"/>
    <property type="match status" value="2"/>
</dbReference>
<gene>
    <name evidence="4" type="ORF">J2Z34_000884</name>
</gene>
<evidence type="ECO:0000256" key="2">
    <source>
        <dbReference type="ARBA" id="ARBA00022840"/>
    </source>
</evidence>
<keyword evidence="1" id="KW-0547">Nucleotide-binding</keyword>
<feature type="domain" description="ABC transporter" evidence="3">
    <location>
        <begin position="310"/>
        <end position="493"/>
    </location>
</feature>
<name>A0ABS4G1J3_9CLOT</name>
<organism evidence="4 5">
    <name type="scientific">Youngiibacter multivorans</name>
    <dbReference type="NCBI Taxonomy" id="937251"/>
    <lineage>
        <taxon>Bacteria</taxon>
        <taxon>Bacillati</taxon>
        <taxon>Bacillota</taxon>
        <taxon>Clostridia</taxon>
        <taxon>Eubacteriales</taxon>
        <taxon>Clostridiaceae</taxon>
        <taxon>Youngiibacter</taxon>
    </lineage>
</organism>
<evidence type="ECO:0000313" key="4">
    <source>
        <dbReference type="EMBL" id="MBP1918412.1"/>
    </source>
</evidence>
<dbReference type="NCBIfam" id="NF000355">
    <property type="entry name" value="ribo_prot_ABC_F"/>
    <property type="match status" value="1"/>
</dbReference>
<dbReference type="Proteomes" id="UP001519271">
    <property type="component" value="Unassembled WGS sequence"/>
</dbReference>
<evidence type="ECO:0000259" key="3">
    <source>
        <dbReference type="PROSITE" id="PS50893"/>
    </source>
</evidence>